<keyword evidence="3" id="KW-1185">Reference proteome</keyword>
<feature type="compositionally biased region" description="Low complexity" evidence="1">
    <location>
        <begin position="8"/>
        <end position="20"/>
    </location>
</feature>
<feature type="region of interest" description="Disordered" evidence="1">
    <location>
        <begin position="1"/>
        <end position="20"/>
    </location>
</feature>
<organism evidence="2 3">
    <name type="scientific">Marmota monax</name>
    <name type="common">Woodchuck</name>
    <dbReference type="NCBI Taxonomy" id="9995"/>
    <lineage>
        <taxon>Eukaryota</taxon>
        <taxon>Metazoa</taxon>
        <taxon>Chordata</taxon>
        <taxon>Craniata</taxon>
        <taxon>Vertebrata</taxon>
        <taxon>Euteleostomi</taxon>
        <taxon>Mammalia</taxon>
        <taxon>Eutheria</taxon>
        <taxon>Euarchontoglires</taxon>
        <taxon>Glires</taxon>
        <taxon>Rodentia</taxon>
        <taxon>Sciuromorpha</taxon>
        <taxon>Sciuridae</taxon>
        <taxon>Xerinae</taxon>
        <taxon>Marmotini</taxon>
        <taxon>Marmota</taxon>
    </lineage>
</organism>
<dbReference type="EMBL" id="CABDUW010003003">
    <property type="protein sequence ID" value="VTJ88528.1"/>
    <property type="molecule type" value="Genomic_DNA"/>
</dbReference>
<name>A0A5E4D3B6_MARMO</name>
<evidence type="ECO:0000313" key="2">
    <source>
        <dbReference type="EMBL" id="VTJ88528.1"/>
    </source>
</evidence>
<proteinExistence type="predicted"/>
<protein>
    <submittedName>
        <fullName evidence="2">Uncharacterized protein</fullName>
    </submittedName>
</protein>
<sequence>CWHGVGNEEASSEQSVSVEVSQINTTKADLSTQKPHPWEICGLDSEGDVHLAECLGTSSGKEPCGACGKCHPHQKQHSEEELFRRDENRVS</sequence>
<feature type="non-terminal residue" evidence="2">
    <location>
        <position position="91"/>
    </location>
</feature>
<reference evidence="2" key="1">
    <citation type="submission" date="2019-04" db="EMBL/GenBank/DDBJ databases">
        <authorList>
            <person name="Alioto T."/>
            <person name="Alioto T."/>
        </authorList>
    </citation>
    <scope>NUCLEOTIDE SEQUENCE [LARGE SCALE GENOMIC DNA]</scope>
</reference>
<dbReference type="AlphaFoldDB" id="A0A5E4D3B6"/>
<feature type="non-terminal residue" evidence="2">
    <location>
        <position position="1"/>
    </location>
</feature>
<accession>A0A5E4D3B6</accession>
<evidence type="ECO:0000313" key="3">
    <source>
        <dbReference type="Proteomes" id="UP000335636"/>
    </source>
</evidence>
<evidence type="ECO:0000256" key="1">
    <source>
        <dbReference type="SAM" id="MobiDB-lite"/>
    </source>
</evidence>
<comment type="caution">
    <text evidence="2">The sequence shown here is derived from an EMBL/GenBank/DDBJ whole genome shotgun (WGS) entry which is preliminary data.</text>
</comment>
<dbReference type="Proteomes" id="UP000335636">
    <property type="component" value="Unassembled WGS sequence"/>
</dbReference>
<gene>
    <name evidence="2" type="ORF">MONAX_5E026958</name>
</gene>